<sequence>MTSPQNKTDAEELPTHSTTNISQATYPLPQPLVERLEVAMRSETTLIDSLSDALSYLVSNAVEAMDAMYFATPANIRKHPAFQHRLCLRITANPTEQTLSITDMGAGMTRTDLINSLGIGRAGLISSTAKNIKSAVLDDSSTSPDDDDDEDHSDESSVATDTEENDQDEKEEAKSDSDVTSPMEEEPTEAASATTLDCRSKSLGGFYAAFCSLGTGVRVCTKAKFDDYYVFEVGMDRAPEQEGYWDSLKKFNLVRPFEEGASPTAENGFNQFQHVRGESGTCVTIRLNKNAVENGYLDEDKLKPVLLKIVETTQYTVAFSSDENAQEIIDASAKEVEAIATLHDQEDTELTFLEAGAEQLEIRSTNDRYSSGSQSSVKERSKYIPLRLSLGERKMLRLVEAAMYCCDYTSEVDRCFSSGARRTHAQLKGVTSVLRGLVTACDYEAAQKLMEAENYSDYESFFRQMFEIARRHKIMNPEKMRTEYGKLIYLLQDAVSPTVMPHLGFSVKGPIESVYKFLEERGGLGLLSDELIETATIEILALGRPRSVIDTEIRKKERAVILLKRKYQTSRLSQDDIHLCLYSICDNNSFLNSNRVPIDKIIDFLKSNFSPNKIEEGYSLSIVSGEAGSRLSHSHERQFYYALQSLTLWRDIIDDMFRLWAMAEEDLLSESVTYSLQDTGQGMQRVQQSPRAYRAMQEVLNRVRNSVGHWVGSSVVHMGDHNVPNALSFIDKYTQVPRILGPIISCLENLERICKDDEGILSMINNGFGGVEKLRKDILYDFFRSAFDGSGSDLWYDAGSCVDGRLTSAWNWCSQLQEKPFYPIFKLTGFTGFDGDFK</sequence>
<dbReference type="InterPro" id="IPR036890">
    <property type="entry name" value="HATPase_C_sf"/>
</dbReference>
<dbReference type="InParanoid" id="A0A1Z5JZ97"/>
<organism evidence="3 4">
    <name type="scientific">Fistulifera solaris</name>
    <name type="common">Oleaginous diatom</name>
    <dbReference type="NCBI Taxonomy" id="1519565"/>
    <lineage>
        <taxon>Eukaryota</taxon>
        <taxon>Sar</taxon>
        <taxon>Stramenopiles</taxon>
        <taxon>Ochrophyta</taxon>
        <taxon>Bacillariophyta</taxon>
        <taxon>Bacillariophyceae</taxon>
        <taxon>Bacillariophycidae</taxon>
        <taxon>Naviculales</taxon>
        <taxon>Naviculaceae</taxon>
        <taxon>Fistulifera</taxon>
    </lineage>
</organism>
<protein>
    <recommendedName>
        <fullName evidence="2">Non-canonical E2 ubiquitin-conjugating enzyme C-terminal domain-containing protein</fullName>
    </recommendedName>
</protein>
<feature type="domain" description="Non-canonical E2 ubiquitin-conjugating enzyme C-terminal" evidence="2">
    <location>
        <begin position="380"/>
        <end position="835"/>
    </location>
</feature>
<dbReference type="Pfam" id="PF09418">
    <property type="entry name" value="DUF2009"/>
    <property type="match status" value="1"/>
</dbReference>
<feature type="region of interest" description="Disordered" evidence="1">
    <location>
        <begin position="136"/>
        <end position="194"/>
    </location>
</feature>
<reference evidence="3 4" key="1">
    <citation type="journal article" date="2015" name="Plant Cell">
        <title>Oil accumulation by the oleaginous diatom Fistulifera solaris as revealed by the genome and transcriptome.</title>
        <authorList>
            <person name="Tanaka T."/>
            <person name="Maeda Y."/>
            <person name="Veluchamy A."/>
            <person name="Tanaka M."/>
            <person name="Abida H."/>
            <person name="Marechal E."/>
            <person name="Bowler C."/>
            <person name="Muto M."/>
            <person name="Sunaga Y."/>
            <person name="Tanaka M."/>
            <person name="Yoshino T."/>
            <person name="Taniguchi T."/>
            <person name="Fukuda Y."/>
            <person name="Nemoto M."/>
            <person name="Matsumoto M."/>
            <person name="Wong P.S."/>
            <person name="Aburatani S."/>
            <person name="Fujibuchi W."/>
        </authorList>
    </citation>
    <scope>NUCLEOTIDE SEQUENCE [LARGE SCALE GENOMIC DNA]</scope>
    <source>
        <strain evidence="3 4">JPCC DA0580</strain>
    </source>
</reference>
<dbReference type="OrthoDB" id="406045at2759"/>
<feature type="region of interest" description="Disordered" evidence="1">
    <location>
        <begin position="1"/>
        <end position="25"/>
    </location>
</feature>
<evidence type="ECO:0000259" key="2">
    <source>
        <dbReference type="Pfam" id="PF09418"/>
    </source>
</evidence>
<name>A0A1Z5JZ97_FISSO</name>
<dbReference type="PANTHER" id="PTHR31560">
    <property type="entry name" value="UPF0652 PROTEIN C16A11.03C-RELATED"/>
    <property type="match status" value="1"/>
</dbReference>
<feature type="compositionally biased region" description="Acidic residues" evidence="1">
    <location>
        <begin position="144"/>
        <end position="153"/>
    </location>
</feature>
<keyword evidence="4" id="KW-1185">Reference proteome</keyword>
<gene>
    <name evidence="3" type="ORF">FisN_4Lh168</name>
</gene>
<accession>A0A1Z5JZ97</accession>
<feature type="compositionally biased region" description="Acidic residues" evidence="1">
    <location>
        <begin position="161"/>
        <end position="170"/>
    </location>
</feature>
<evidence type="ECO:0000313" key="3">
    <source>
        <dbReference type="EMBL" id="GAX19249.1"/>
    </source>
</evidence>
<dbReference type="PRINTS" id="PR00775">
    <property type="entry name" value="HEATSHOCK90"/>
</dbReference>
<dbReference type="Gene3D" id="3.30.565.10">
    <property type="entry name" value="Histidine kinase-like ATPase, C-terminal domain"/>
    <property type="match status" value="1"/>
</dbReference>
<comment type="caution">
    <text evidence="3">The sequence shown here is derived from an EMBL/GenBank/DDBJ whole genome shotgun (WGS) entry which is preliminary data.</text>
</comment>
<dbReference type="AlphaFoldDB" id="A0A1Z5JZ97"/>
<dbReference type="SUPFAM" id="SSF55874">
    <property type="entry name" value="ATPase domain of HSP90 chaperone/DNA topoisomerase II/histidine kinase"/>
    <property type="match status" value="1"/>
</dbReference>
<dbReference type="Proteomes" id="UP000198406">
    <property type="component" value="Unassembled WGS sequence"/>
</dbReference>
<evidence type="ECO:0000313" key="4">
    <source>
        <dbReference type="Proteomes" id="UP000198406"/>
    </source>
</evidence>
<feature type="compositionally biased region" description="Polar residues" evidence="1">
    <location>
        <begin position="15"/>
        <end position="25"/>
    </location>
</feature>
<dbReference type="InterPro" id="IPR057668">
    <property type="entry name" value="E2_Ub-conjug_enz_C"/>
</dbReference>
<dbReference type="InterPro" id="IPR020575">
    <property type="entry name" value="Hsp90_N"/>
</dbReference>
<dbReference type="InterPro" id="IPR018553">
    <property type="entry name" value="E2_Ub-conjug_enz"/>
</dbReference>
<dbReference type="PANTHER" id="PTHR31560:SF0">
    <property type="entry name" value="UPF0652 PROTEIN C22H10.08"/>
    <property type="match status" value="1"/>
</dbReference>
<dbReference type="EMBL" id="BDSP01000136">
    <property type="protein sequence ID" value="GAX19249.1"/>
    <property type="molecule type" value="Genomic_DNA"/>
</dbReference>
<proteinExistence type="predicted"/>
<evidence type="ECO:0000256" key="1">
    <source>
        <dbReference type="SAM" id="MobiDB-lite"/>
    </source>
</evidence>